<feature type="region of interest" description="Disordered" evidence="1">
    <location>
        <begin position="48"/>
        <end position="105"/>
    </location>
</feature>
<evidence type="ECO:0000313" key="3">
    <source>
        <dbReference type="Proteomes" id="UP000501602"/>
    </source>
</evidence>
<feature type="compositionally biased region" description="Basic and acidic residues" evidence="1">
    <location>
        <begin position="52"/>
        <end position="68"/>
    </location>
</feature>
<dbReference type="PROSITE" id="PS51257">
    <property type="entry name" value="PROKAR_LIPOPROTEIN"/>
    <property type="match status" value="1"/>
</dbReference>
<proteinExistence type="predicted"/>
<keyword evidence="3" id="KW-1185">Reference proteome</keyword>
<reference evidence="2 3" key="1">
    <citation type="submission" date="2020-04" db="EMBL/GenBank/DDBJ databases">
        <title>Ferrimonas sp. S7 isolated from sea water.</title>
        <authorList>
            <person name="Bae S.S."/>
            <person name="Baek K."/>
        </authorList>
    </citation>
    <scope>NUCLEOTIDE SEQUENCE [LARGE SCALE GENOMIC DNA]</scope>
    <source>
        <strain evidence="2 3">S7</strain>
    </source>
</reference>
<name>A0A6H1UHP7_9GAMM</name>
<evidence type="ECO:0000256" key="1">
    <source>
        <dbReference type="SAM" id="MobiDB-lite"/>
    </source>
</evidence>
<accession>A0A6H1UHP7</accession>
<evidence type="ECO:0000313" key="2">
    <source>
        <dbReference type="EMBL" id="QIZ78130.1"/>
    </source>
</evidence>
<dbReference type="KEGG" id="fes:HER31_15205"/>
<organism evidence="2 3">
    <name type="scientific">Ferrimonas lipolytica</name>
    <dbReference type="NCBI Taxonomy" id="2724191"/>
    <lineage>
        <taxon>Bacteria</taxon>
        <taxon>Pseudomonadati</taxon>
        <taxon>Pseudomonadota</taxon>
        <taxon>Gammaproteobacteria</taxon>
        <taxon>Alteromonadales</taxon>
        <taxon>Ferrimonadaceae</taxon>
        <taxon>Ferrimonas</taxon>
    </lineage>
</organism>
<evidence type="ECO:0008006" key="4">
    <source>
        <dbReference type="Google" id="ProtNLM"/>
    </source>
</evidence>
<protein>
    <recommendedName>
        <fullName evidence="4">Lipoprotein</fullName>
    </recommendedName>
</protein>
<feature type="compositionally biased region" description="Gly residues" evidence="1">
    <location>
        <begin position="69"/>
        <end position="80"/>
    </location>
</feature>
<dbReference type="Proteomes" id="UP000501602">
    <property type="component" value="Chromosome"/>
</dbReference>
<feature type="compositionally biased region" description="Basic and acidic residues" evidence="1">
    <location>
        <begin position="90"/>
        <end position="101"/>
    </location>
</feature>
<dbReference type="AlphaFoldDB" id="A0A6H1UHP7"/>
<gene>
    <name evidence="2" type="ORF">HER31_15205</name>
</gene>
<dbReference type="RefSeq" id="WP_168661797.1">
    <property type="nucleotide sequence ID" value="NZ_CP051180.1"/>
</dbReference>
<dbReference type="EMBL" id="CP051180">
    <property type="protein sequence ID" value="QIZ78130.1"/>
    <property type="molecule type" value="Genomic_DNA"/>
</dbReference>
<sequence length="159" mass="16857">MLNKILSCCSLALLLGVSGCSSKPERPNHLFQSYVDAAGITHFQLNYFGNGSKEEQPTAKQDKSERGGKGGGGKGGGGKGGPPPGGGKGARGETAKNESERPVPQYEGIESEHFLMQLLDNELEQRQLCIAGYKVTEQRPTQNGAVMLGECTQTTAMLD</sequence>